<keyword evidence="3 5" id="KW-0863">Zinc-finger</keyword>
<dbReference type="PROSITE" id="PS00028">
    <property type="entry name" value="ZINC_FINGER_C2H2_1"/>
    <property type="match status" value="2"/>
</dbReference>
<dbReference type="PANTHER" id="PTHR23235:SF120">
    <property type="entry name" value="KRUPPEL-LIKE FACTOR 15"/>
    <property type="match status" value="1"/>
</dbReference>
<organism evidence="8 9">
    <name type="scientific">Galerina marginata (strain CBS 339.88)</name>
    <dbReference type="NCBI Taxonomy" id="685588"/>
    <lineage>
        <taxon>Eukaryota</taxon>
        <taxon>Fungi</taxon>
        <taxon>Dikarya</taxon>
        <taxon>Basidiomycota</taxon>
        <taxon>Agaricomycotina</taxon>
        <taxon>Agaricomycetes</taxon>
        <taxon>Agaricomycetidae</taxon>
        <taxon>Agaricales</taxon>
        <taxon>Agaricineae</taxon>
        <taxon>Strophariaceae</taxon>
        <taxon>Galerina</taxon>
    </lineage>
</organism>
<feature type="compositionally biased region" description="Basic residues" evidence="6">
    <location>
        <begin position="424"/>
        <end position="436"/>
    </location>
</feature>
<dbReference type="PROSITE" id="PS50157">
    <property type="entry name" value="ZINC_FINGER_C2H2_2"/>
    <property type="match status" value="2"/>
</dbReference>
<dbReference type="InterPro" id="IPR013087">
    <property type="entry name" value="Znf_C2H2_type"/>
</dbReference>
<dbReference type="Gene3D" id="3.30.160.60">
    <property type="entry name" value="Classic Zinc Finger"/>
    <property type="match status" value="2"/>
</dbReference>
<evidence type="ECO:0000256" key="4">
    <source>
        <dbReference type="ARBA" id="ARBA00022833"/>
    </source>
</evidence>
<keyword evidence="1" id="KW-0479">Metal-binding</keyword>
<feature type="region of interest" description="Disordered" evidence="6">
    <location>
        <begin position="319"/>
        <end position="438"/>
    </location>
</feature>
<gene>
    <name evidence="8" type="ORF">GALMADRAFT_271364</name>
</gene>
<evidence type="ECO:0000256" key="5">
    <source>
        <dbReference type="PROSITE-ProRule" id="PRU00042"/>
    </source>
</evidence>
<proteinExistence type="predicted"/>
<reference evidence="9" key="1">
    <citation type="journal article" date="2014" name="Proc. Natl. Acad. Sci. U.S.A.">
        <title>Extensive sampling of basidiomycete genomes demonstrates inadequacy of the white-rot/brown-rot paradigm for wood decay fungi.</title>
        <authorList>
            <person name="Riley R."/>
            <person name="Salamov A.A."/>
            <person name="Brown D.W."/>
            <person name="Nagy L.G."/>
            <person name="Floudas D."/>
            <person name="Held B.W."/>
            <person name="Levasseur A."/>
            <person name="Lombard V."/>
            <person name="Morin E."/>
            <person name="Otillar R."/>
            <person name="Lindquist E.A."/>
            <person name="Sun H."/>
            <person name="LaButti K.M."/>
            <person name="Schmutz J."/>
            <person name="Jabbour D."/>
            <person name="Luo H."/>
            <person name="Baker S.E."/>
            <person name="Pisabarro A.G."/>
            <person name="Walton J.D."/>
            <person name="Blanchette R.A."/>
            <person name="Henrissat B."/>
            <person name="Martin F."/>
            <person name="Cullen D."/>
            <person name="Hibbett D.S."/>
            <person name="Grigoriev I.V."/>
        </authorList>
    </citation>
    <scope>NUCLEOTIDE SEQUENCE [LARGE SCALE GENOMIC DNA]</scope>
    <source>
        <strain evidence="9">CBS 339.88</strain>
    </source>
</reference>
<dbReference type="GO" id="GO:0000978">
    <property type="term" value="F:RNA polymerase II cis-regulatory region sequence-specific DNA binding"/>
    <property type="evidence" value="ECO:0007669"/>
    <property type="project" value="TreeGrafter"/>
</dbReference>
<dbReference type="InterPro" id="IPR036236">
    <property type="entry name" value="Znf_C2H2_sf"/>
</dbReference>
<keyword evidence="4" id="KW-0862">Zinc</keyword>
<evidence type="ECO:0000313" key="8">
    <source>
        <dbReference type="EMBL" id="KDR70876.1"/>
    </source>
</evidence>
<accession>A0A067SIZ9</accession>
<dbReference type="Proteomes" id="UP000027222">
    <property type="component" value="Unassembled WGS sequence"/>
</dbReference>
<feature type="region of interest" description="Disordered" evidence="6">
    <location>
        <begin position="263"/>
        <end position="305"/>
    </location>
</feature>
<dbReference type="Pfam" id="PF00096">
    <property type="entry name" value="zf-C2H2"/>
    <property type="match status" value="2"/>
</dbReference>
<dbReference type="EMBL" id="KL142395">
    <property type="protein sequence ID" value="KDR70876.1"/>
    <property type="molecule type" value="Genomic_DNA"/>
</dbReference>
<dbReference type="GO" id="GO:0008270">
    <property type="term" value="F:zinc ion binding"/>
    <property type="evidence" value="ECO:0007669"/>
    <property type="project" value="UniProtKB-KW"/>
</dbReference>
<keyword evidence="2" id="KW-0677">Repeat</keyword>
<dbReference type="SUPFAM" id="SSF57667">
    <property type="entry name" value="beta-beta-alpha zinc fingers"/>
    <property type="match status" value="1"/>
</dbReference>
<dbReference type="STRING" id="685588.A0A067SIZ9"/>
<feature type="compositionally biased region" description="Polar residues" evidence="6">
    <location>
        <begin position="343"/>
        <end position="356"/>
    </location>
</feature>
<evidence type="ECO:0000256" key="3">
    <source>
        <dbReference type="ARBA" id="ARBA00022771"/>
    </source>
</evidence>
<dbReference type="FunFam" id="3.30.160.60:FF:000072">
    <property type="entry name" value="zinc finger protein 143 isoform X1"/>
    <property type="match status" value="1"/>
</dbReference>
<evidence type="ECO:0000313" key="9">
    <source>
        <dbReference type="Proteomes" id="UP000027222"/>
    </source>
</evidence>
<feature type="compositionally biased region" description="Polar residues" evidence="6">
    <location>
        <begin position="269"/>
        <end position="281"/>
    </location>
</feature>
<keyword evidence="9" id="KW-1185">Reference proteome</keyword>
<feature type="domain" description="C2H2-type" evidence="7">
    <location>
        <begin position="598"/>
        <end position="625"/>
    </location>
</feature>
<evidence type="ECO:0000256" key="1">
    <source>
        <dbReference type="ARBA" id="ARBA00022723"/>
    </source>
</evidence>
<dbReference type="AlphaFoldDB" id="A0A067SIZ9"/>
<feature type="compositionally biased region" description="Polar residues" evidence="6">
    <location>
        <begin position="17"/>
        <end position="31"/>
    </location>
</feature>
<dbReference type="HOGENOM" id="CLU_437446_0_0_1"/>
<dbReference type="PANTHER" id="PTHR23235">
    <property type="entry name" value="KRUEPPEL-LIKE TRANSCRIPTION FACTOR"/>
    <property type="match status" value="1"/>
</dbReference>
<name>A0A067SIZ9_GALM3</name>
<evidence type="ECO:0000256" key="2">
    <source>
        <dbReference type="ARBA" id="ARBA00022737"/>
    </source>
</evidence>
<dbReference type="GO" id="GO:0000981">
    <property type="term" value="F:DNA-binding transcription factor activity, RNA polymerase II-specific"/>
    <property type="evidence" value="ECO:0007669"/>
    <property type="project" value="UniProtKB-ARBA"/>
</dbReference>
<dbReference type="SMART" id="SM00355">
    <property type="entry name" value="ZnF_C2H2"/>
    <property type="match status" value="2"/>
</dbReference>
<evidence type="ECO:0000259" key="7">
    <source>
        <dbReference type="PROSITE" id="PS50157"/>
    </source>
</evidence>
<feature type="region of interest" description="Disordered" evidence="6">
    <location>
        <begin position="1"/>
        <end position="36"/>
    </location>
</feature>
<feature type="domain" description="C2H2-type" evidence="7">
    <location>
        <begin position="567"/>
        <end position="597"/>
    </location>
</feature>
<dbReference type="OrthoDB" id="6365676at2759"/>
<sequence>MDNGLFPTMDGTVAPSLYSTTTRPGTSNASNGPDRLDLSASRLHATAIYPNEPRGPVLPKEYTTKQWPPLEPYQYPLPDLGDAECDLGPTSEVFGPSFEDHPGSYIFSGISDDQTTDALPVQSHDDIEWQMYLTESLSTPLDSSFEFDHSPPVLCYPDDHLPVLAEGLPSSTSSPFPPNTPDVFNTLGFFDVALPLAPNLSLEHTAIPKLSQGNCVPSALFQAKEGTAMHDQTMAIPNGTYASLMELTPPVFNFGSAQFSSFESPSSPTKTMTVPSINSTPHRGRSFTRALHSPPRGRGLSGWDSSSFLQVPTLKSLATRTKRRRSISISPSAAVRRPYPLSPLSSTAHSEATDSSRGSKRSRLSTASTPGSTALFDFDSEDDVENRSDDGDSDDYLPSRSASPEPSYTFPLAGSHRPVSTPSYRKKSSRRGKGKAKGSAALALAVVTQLGSKSRTDTEQCDSDMEALALYQDGNTRIRKRKNHPIPLPIPVPNLNKKSRGRKVPYVADLDGVGQSGSAVSIGVKKDEERYDGESRSEVLLRPSGRPQRKTSMPEPVVDELSGSRTYVCVVNGCGKCFVRGEHLKRHVRSIHTHDKPHPCPYEGCDKSFSRRDNLGQHVRIHLLP</sequence>
<feature type="compositionally biased region" description="Low complexity" evidence="6">
    <location>
        <begin position="327"/>
        <end position="337"/>
    </location>
</feature>
<evidence type="ECO:0000256" key="6">
    <source>
        <dbReference type="SAM" id="MobiDB-lite"/>
    </source>
</evidence>
<protein>
    <recommendedName>
        <fullName evidence="7">C2H2-type domain-containing protein</fullName>
    </recommendedName>
</protein>